<name>A0A423VAU4_CYTCH</name>
<evidence type="ECO:0000256" key="1">
    <source>
        <dbReference type="SAM" id="SignalP"/>
    </source>
</evidence>
<gene>
    <name evidence="2" type="ORF">VSDG_09457</name>
</gene>
<evidence type="ECO:0000313" key="2">
    <source>
        <dbReference type="EMBL" id="ROV87933.1"/>
    </source>
</evidence>
<feature type="chain" id="PRO_5019506339" evidence="1">
    <location>
        <begin position="21"/>
        <end position="91"/>
    </location>
</feature>
<sequence length="91" mass="10212">MKTLSLLAASVALLSSLAVAAPVDAKREELYSENTLRAFEKKDNTFLDEKREGDIYTRETLSITGEEKREELYAAPQNLYSKLSLAAKEKQ</sequence>
<protein>
    <submittedName>
        <fullName evidence="2">Uncharacterized protein</fullName>
    </submittedName>
</protein>
<evidence type="ECO:0000313" key="3">
    <source>
        <dbReference type="Proteomes" id="UP000284375"/>
    </source>
</evidence>
<accession>A0A423VAU4</accession>
<dbReference type="AlphaFoldDB" id="A0A423VAU4"/>
<proteinExistence type="predicted"/>
<comment type="caution">
    <text evidence="2">The sequence shown here is derived from an EMBL/GenBank/DDBJ whole genome shotgun (WGS) entry which is preliminary data.</text>
</comment>
<keyword evidence="1" id="KW-0732">Signal</keyword>
<keyword evidence="3" id="KW-1185">Reference proteome</keyword>
<feature type="signal peptide" evidence="1">
    <location>
        <begin position="1"/>
        <end position="20"/>
    </location>
</feature>
<dbReference type="Proteomes" id="UP000284375">
    <property type="component" value="Unassembled WGS sequence"/>
</dbReference>
<reference evidence="2 3" key="1">
    <citation type="submission" date="2015-09" db="EMBL/GenBank/DDBJ databases">
        <title>Host preference determinants of Valsa canker pathogens revealed by comparative genomics.</title>
        <authorList>
            <person name="Yin Z."/>
            <person name="Huang L."/>
        </authorList>
    </citation>
    <scope>NUCLEOTIDE SEQUENCE [LARGE SCALE GENOMIC DNA]</scope>
    <source>
        <strain evidence="2 3">YSFL</strain>
    </source>
</reference>
<organism evidence="2 3">
    <name type="scientific">Cytospora chrysosperma</name>
    <name type="common">Cytospora canker fungus</name>
    <name type="synonym">Sphaeria chrysosperma</name>
    <dbReference type="NCBI Taxonomy" id="252740"/>
    <lineage>
        <taxon>Eukaryota</taxon>
        <taxon>Fungi</taxon>
        <taxon>Dikarya</taxon>
        <taxon>Ascomycota</taxon>
        <taxon>Pezizomycotina</taxon>
        <taxon>Sordariomycetes</taxon>
        <taxon>Sordariomycetidae</taxon>
        <taxon>Diaporthales</taxon>
        <taxon>Cytosporaceae</taxon>
        <taxon>Cytospora</taxon>
    </lineage>
</organism>
<dbReference type="EMBL" id="LJZO01000073">
    <property type="protein sequence ID" value="ROV87933.1"/>
    <property type="molecule type" value="Genomic_DNA"/>
</dbReference>